<reference evidence="1 2" key="1">
    <citation type="journal article" date="2016" name="Nat. Commun.">
        <title>Thousands of microbial genomes shed light on interconnected biogeochemical processes in an aquifer system.</title>
        <authorList>
            <person name="Anantharaman K."/>
            <person name="Brown C.T."/>
            <person name="Hug L.A."/>
            <person name="Sharon I."/>
            <person name="Castelle C.J."/>
            <person name="Probst A.J."/>
            <person name="Thomas B.C."/>
            <person name="Singh A."/>
            <person name="Wilkins M.J."/>
            <person name="Karaoz U."/>
            <person name="Brodie E.L."/>
            <person name="Williams K.H."/>
            <person name="Hubbard S.S."/>
            <person name="Banfield J.F."/>
        </authorList>
    </citation>
    <scope>NUCLEOTIDE SEQUENCE [LARGE SCALE GENOMIC DNA]</scope>
</reference>
<proteinExistence type="predicted"/>
<dbReference type="Proteomes" id="UP000177838">
    <property type="component" value="Unassembled WGS sequence"/>
</dbReference>
<dbReference type="AlphaFoldDB" id="A0A1G2QHU5"/>
<protein>
    <submittedName>
        <fullName evidence="1">Uncharacterized protein</fullName>
    </submittedName>
</protein>
<organism evidence="1 2">
    <name type="scientific">Candidatus Vogelbacteria bacterium RIFOXYD1_FULL_46_19</name>
    <dbReference type="NCBI Taxonomy" id="1802439"/>
    <lineage>
        <taxon>Bacteria</taxon>
        <taxon>Candidatus Vogeliibacteriota</taxon>
    </lineage>
</organism>
<accession>A0A1G2QHU5</accession>
<evidence type="ECO:0000313" key="2">
    <source>
        <dbReference type="Proteomes" id="UP000177838"/>
    </source>
</evidence>
<dbReference type="PROSITE" id="PS51257">
    <property type="entry name" value="PROKAR_LIPOPROTEIN"/>
    <property type="match status" value="1"/>
</dbReference>
<comment type="caution">
    <text evidence="1">The sequence shown here is derived from an EMBL/GenBank/DDBJ whole genome shotgun (WGS) entry which is preliminary data.</text>
</comment>
<gene>
    <name evidence="1" type="ORF">A2589_00590</name>
</gene>
<sequence>MKREFSLLLLVVVVTLVVGCPTTVPGEREYWITIENHTDMELTELYISPCGESYWGDNWLVGSIDPWTSHYEVLFANQCWDIRIVSEYGNTMTTQLFLDSDYLIPVYQSKSGQLLGESEEAYWEDGDFLLKEYPPPTE</sequence>
<name>A0A1G2QHU5_9BACT</name>
<evidence type="ECO:0000313" key="1">
    <source>
        <dbReference type="EMBL" id="OHA60160.1"/>
    </source>
</evidence>
<dbReference type="EMBL" id="MHTK01000002">
    <property type="protein sequence ID" value="OHA60160.1"/>
    <property type="molecule type" value="Genomic_DNA"/>
</dbReference>